<dbReference type="InterPro" id="IPR050194">
    <property type="entry name" value="Glycosyltransferase_grp1"/>
</dbReference>
<gene>
    <name evidence="3" type="ordered locus">TASI_0389</name>
</gene>
<accession>G4QCN5</accession>
<dbReference type="Pfam" id="PF00534">
    <property type="entry name" value="Glycos_transf_1"/>
    <property type="match status" value="1"/>
</dbReference>
<reference key="1">
    <citation type="submission" date="2011-09" db="EMBL/GenBank/DDBJ databases">
        <title>Genomic characterization of the Taylorella genus.</title>
        <authorList>
            <person name="Hebert L."/>
            <person name="Moumen B."/>
            <person name="Pons N."/>
            <person name="Duquesne F."/>
            <person name="Breuil M.-F."/>
            <person name="Goux D."/>
            <person name="Batto J.-M."/>
            <person name="Renault P."/>
            <person name="Laugier C."/>
            <person name="Petry S."/>
        </authorList>
    </citation>
    <scope>NUCLEOTIDE SEQUENCE</scope>
    <source>
        <strain>MCE3</strain>
    </source>
</reference>
<evidence type="ECO:0000259" key="1">
    <source>
        <dbReference type="Pfam" id="PF00534"/>
    </source>
</evidence>
<dbReference type="KEGG" id="tas:TASI_0389"/>
<dbReference type="CDD" id="cd03794">
    <property type="entry name" value="GT4_WbuB-like"/>
    <property type="match status" value="1"/>
</dbReference>
<dbReference type="EMBL" id="CP003059">
    <property type="protein sequence ID" value="AEP36165.1"/>
    <property type="molecule type" value="Genomic_DNA"/>
</dbReference>
<evidence type="ECO:0000313" key="3">
    <source>
        <dbReference type="EMBL" id="AEP36165.1"/>
    </source>
</evidence>
<dbReference type="HOGENOM" id="CLU_009583_11_2_4"/>
<name>G4QCN5_TAYAM</name>
<dbReference type="SUPFAM" id="SSF53756">
    <property type="entry name" value="UDP-Glycosyltransferase/glycogen phosphorylase"/>
    <property type="match status" value="1"/>
</dbReference>
<proteinExistence type="predicted"/>
<dbReference type="GO" id="GO:0016758">
    <property type="term" value="F:hexosyltransferase activity"/>
    <property type="evidence" value="ECO:0007669"/>
    <property type="project" value="TreeGrafter"/>
</dbReference>
<dbReference type="STRING" id="1008459.TASI_0389"/>
<dbReference type="PANTHER" id="PTHR45947">
    <property type="entry name" value="SULFOQUINOVOSYL TRANSFERASE SQD2"/>
    <property type="match status" value="1"/>
</dbReference>
<keyword evidence="4" id="KW-1185">Reference proteome</keyword>
<protein>
    <recommendedName>
        <fullName evidence="5">Glycosyltransferase WbuB</fullName>
    </recommendedName>
</protein>
<dbReference type="OrthoDB" id="9787293at2"/>
<evidence type="ECO:0008006" key="5">
    <source>
        <dbReference type="Google" id="ProtNLM"/>
    </source>
</evidence>
<feature type="domain" description="Glycosyltransferase subfamily 4-like N-terminal" evidence="2">
    <location>
        <begin position="25"/>
        <end position="207"/>
    </location>
</feature>
<dbReference type="AlphaFoldDB" id="G4QCN5"/>
<feature type="domain" description="Glycosyl transferase family 1" evidence="1">
    <location>
        <begin position="221"/>
        <end position="387"/>
    </location>
</feature>
<evidence type="ECO:0000313" key="4">
    <source>
        <dbReference type="Proteomes" id="UP000009284"/>
    </source>
</evidence>
<dbReference type="Gene3D" id="3.40.50.2000">
    <property type="entry name" value="Glycogen Phosphorylase B"/>
    <property type="match status" value="2"/>
</dbReference>
<dbReference type="eggNOG" id="COG0438">
    <property type="taxonomic scope" value="Bacteria"/>
</dbReference>
<dbReference type="Pfam" id="PF13439">
    <property type="entry name" value="Glyco_transf_4"/>
    <property type="match status" value="1"/>
</dbReference>
<reference evidence="3 4" key="2">
    <citation type="journal article" date="2012" name="PLoS ONE">
        <title>Genomic characterization of the taylorella genus.</title>
        <authorList>
            <person name="Hebert L."/>
            <person name="Moumen B."/>
            <person name="Pons N."/>
            <person name="Duquesne F."/>
            <person name="Breuil M.F."/>
            <person name="Goux D."/>
            <person name="Batto J.M."/>
            <person name="Laugier C."/>
            <person name="Renault P."/>
            <person name="Petry S."/>
        </authorList>
    </citation>
    <scope>NUCLEOTIDE SEQUENCE [LARGE SCALE GENOMIC DNA]</scope>
    <source>
        <strain evidence="3 4">MCE3</strain>
    </source>
</reference>
<dbReference type="Proteomes" id="UP000009284">
    <property type="component" value="Chromosome"/>
</dbReference>
<dbReference type="InterPro" id="IPR001296">
    <property type="entry name" value="Glyco_trans_1"/>
</dbReference>
<evidence type="ECO:0000259" key="2">
    <source>
        <dbReference type="Pfam" id="PF13439"/>
    </source>
</evidence>
<sequence length="409" mass="47590">MSKKTLWIINQYSSTPEFGYGGRSYYLGKELVKLGYTVYIFASNNHHLLKRKPNFHGDYYVQNVEGLNFVWFNMPKYKDARSKKRVYLWFKFAYKISKLNKYKFQKPDIILQTSPSPIPFLGAYSLSKKLNSKLIFEVRDIWPLTLIEIGGISKNHPFIKLLQWVEDFAYKKSDLVFSNLKFSWKHMVSRGMDKSKFRWIPNGFDKEEFDNPEPLDSNFLNNIPKNKFIVGYAGTIGISNNVESIVEVADMLKNIEDIHFLVVGSGPSKINIEEDARKRKLENITFLDPVEKSKVPSLYKTFDVCFLCMSDVQLNKFGTSLQKYFEYLASGKPMLYAVNSPEFDYVEKYAAGYEVPSVNNLDISNAIFKLYNLPDKDIKQMGINARKLAENEFEYSMLAKKMDQYLKDL</sequence>
<organism evidence="3 4">
    <name type="scientific">Taylorella asinigenitalis (strain MCE3)</name>
    <dbReference type="NCBI Taxonomy" id="1008459"/>
    <lineage>
        <taxon>Bacteria</taxon>
        <taxon>Pseudomonadati</taxon>
        <taxon>Pseudomonadota</taxon>
        <taxon>Betaproteobacteria</taxon>
        <taxon>Burkholderiales</taxon>
        <taxon>Alcaligenaceae</taxon>
        <taxon>Taylorella</taxon>
    </lineage>
</organism>
<dbReference type="PANTHER" id="PTHR45947:SF3">
    <property type="entry name" value="SULFOQUINOVOSYL TRANSFERASE SQD2"/>
    <property type="match status" value="1"/>
</dbReference>
<dbReference type="InterPro" id="IPR028098">
    <property type="entry name" value="Glyco_trans_4-like_N"/>
</dbReference>
<dbReference type="RefSeq" id="WP_014111063.1">
    <property type="nucleotide sequence ID" value="NC_016043.1"/>
</dbReference>